<protein>
    <submittedName>
        <fullName evidence="1">Uncharacterized protein</fullName>
    </submittedName>
</protein>
<proteinExistence type="predicted"/>
<dbReference type="EMBL" id="EQ962655">
    <property type="protein sequence ID" value="EED18091.1"/>
    <property type="molecule type" value="Genomic_DNA"/>
</dbReference>
<dbReference type="RefSeq" id="XP_002482083.1">
    <property type="nucleotide sequence ID" value="XM_002482038.1"/>
</dbReference>
<organism evidence="1 2">
    <name type="scientific">Talaromyces stipitatus (strain ATCC 10500 / CBS 375.48 / QM 6759 / NRRL 1006)</name>
    <name type="common">Penicillium stipitatum</name>
    <dbReference type="NCBI Taxonomy" id="441959"/>
    <lineage>
        <taxon>Eukaryota</taxon>
        <taxon>Fungi</taxon>
        <taxon>Dikarya</taxon>
        <taxon>Ascomycota</taxon>
        <taxon>Pezizomycotina</taxon>
        <taxon>Eurotiomycetes</taxon>
        <taxon>Eurotiomycetidae</taxon>
        <taxon>Eurotiales</taxon>
        <taxon>Trichocomaceae</taxon>
        <taxon>Talaromyces</taxon>
        <taxon>Talaromyces sect. Talaromyces</taxon>
    </lineage>
</organism>
<evidence type="ECO:0000313" key="1">
    <source>
        <dbReference type="EMBL" id="EED18091.1"/>
    </source>
</evidence>
<dbReference type="AlphaFoldDB" id="B8M9T9"/>
<reference evidence="2" key="1">
    <citation type="journal article" date="2015" name="Genome Announc.">
        <title>Genome sequence of the AIDS-associated pathogen Penicillium marneffei (ATCC18224) and its near taxonomic relative Talaromyces stipitatus (ATCC10500).</title>
        <authorList>
            <person name="Nierman W.C."/>
            <person name="Fedorova-Abrams N.D."/>
            <person name="Andrianopoulos A."/>
        </authorList>
    </citation>
    <scope>NUCLEOTIDE SEQUENCE [LARGE SCALE GENOMIC DNA]</scope>
    <source>
        <strain evidence="2">ATCC 10500 / CBS 375.48 / QM 6759 / NRRL 1006</strain>
    </source>
</reference>
<dbReference type="GeneID" id="8099782"/>
<keyword evidence="2" id="KW-1185">Reference proteome</keyword>
<name>B8M9T9_TALSN</name>
<sequence>MPTKFYHGRKLNVKCPNALAYGLHKKSDKHRLNPKTLMRELYKQLSSNDLQLDMGIVSLHIHGIRDALFEVTLWPHGYTFVGKGVPVESVGCSKHEENVQGICVRVLLGGFDLRTFSYDGIADMIHMIFMSCTGLTLARRRLEIESAQLIEKAERSLQATHELGVLHNGPIAGNMTWNEEGYVH</sequence>
<gene>
    <name evidence="1" type="ORF">TSTA_118580</name>
</gene>
<dbReference type="PhylomeDB" id="B8M9T9"/>
<dbReference type="Proteomes" id="UP000001745">
    <property type="component" value="Unassembled WGS sequence"/>
</dbReference>
<dbReference type="eggNOG" id="ENOG502SHD6">
    <property type="taxonomic scope" value="Eukaryota"/>
</dbReference>
<accession>B8M9T9</accession>
<evidence type="ECO:0000313" key="2">
    <source>
        <dbReference type="Proteomes" id="UP000001745"/>
    </source>
</evidence>
<dbReference type="VEuPathDB" id="FungiDB:TSTA_118580"/>
<dbReference type="OrthoDB" id="2156052at2759"/>
<dbReference type="OMA" id="SKHEENV"/>
<dbReference type="STRING" id="441959.B8M9T9"/>
<dbReference type="InParanoid" id="B8M9T9"/>
<dbReference type="HOGENOM" id="CLU_1469160_0_0_1"/>